<evidence type="ECO:0000313" key="2">
    <source>
        <dbReference type="Proteomes" id="UP000824890"/>
    </source>
</evidence>
<feature type="non-terminal residue" evidence="1">
    <location>
        <position position="1"/>
    </location>
</feature>
<protein>
    <submittedName>
        <fullName evidence="1">Uncharacterized protein</fullName>
    </submittedName>
</protein>
<comment type="caution">
    <text evidence="1">The sequence shown here is derived from an EMBL/GenBank/DDBJ whole genome shotgun (WGS) entry which is preliminary data.</text>
</comment>
<gene>
    <name evidence="1" type="ORF">HID58_064767</name>
</gene>
<dbReference type="EMBL" id="JAGKQM010000015">
    <property type="protein sequence ID" value="KAH0877373.1"/>
    <property type="molecule type" value="Genomic_DNA"/>
</dbReference>
<keyword evidence="2" id="KW-1185">Reference proteome</keyword>
<accession>A0ABQ7ZBB8</accession>
<evidence type="ECO:0000313" key="1">
    <source>
        <dbReference type="EMBL" id="KAH0877373.1"/>
    </source>
</evidence>
<sequence>VMTTIQQGIGTSYYGQLRVLSGGQAPGGHTALYGPFGKCLKYIFGDPASFHAAVAKTCFALKNQLITASYVDDETSM</sequence>
<dbReference type="Proteomes" id="UP000824890">
    <property type="component" value="Unassembled WGS sequence"/>
</dbReference>
<organism evidence="1 2">
    <name type="scientific">Brassica napus</name>
    <name type="common">Rape</name>
    <dbReference type="NCBI Taxonomy" id="3708"/>
    <lineage>
        <taxon>Eukaryota</taxon>
        <taxon>Viridiplantae</taxon>
        <taxon>Streptophyta</taxon>
        <taxon>Embryophyta</taxon>
        <taxon>Tracheophyta</taxon>
        <taxon>Spermatophyta</taxon>
        <taxon>Magnoliopsida</taxon>
        <taxon>eudicotyledons</taxon>
        <taxon>Gunneridae</taxon>
        <taxon>Pentapetalae</taxon>
        <taxon>rosids</taxon>
        <taxon>malvids</taxon>
        <taxon>Brassicales</taxon>
        <taxon>Brassicaceae</taxon>
        <taxon>Brassiceae</taxon>
        <taxon>Brassica</taxon>
    </lineage>
</organism>
<reference evidence="1 2" key="1">
    <citation type="submission" date="2021-05" db="EMBL/GenBank/DDBJ databases">
        <title>Genome Assembly of Synthetic Allotetraploid Brassica napus Reveals Homoeologous Exchanges between Subgenomes.</title>
        <authorList>
            <person name="Davis J.T."/>
        </authorList>
    </citation>
    <scope>NUCLEOTIDE SEQUENCE [LARGE SCALE GENOMIC DNA]</scope>
    <source>
        <strain evidence="2">cv. Da-Ae</strain>
        <tissue evidence="1">Seedling</tissue>
    </source>
</reference>
<name>A0ABQ7ZBB8_BRANA</name>
<proteinExistence type="predicted"/>